<protein>
    <submittedName>
        <fullName evidence="4">Histidine phosphatase family protein</fullName>
    </submittedName>
</protein>
<comment type="caution">
    <text evidence="4">The sequence shown here is derived from an EMBL/GenBank/DDBJ whole genome shotgun (WGS) entry which is preliminary data.</text>
</comment>
<name>A0A426PZI3_9CORY</name>
<feature type="compositionally biased region" description="Low complexity" evidence="3">
    <location>
        <begin position="265"/>
        <end position="283"/>
    </location>
</feature>
<dbReference type="AlphaFoldDB" id="A0A426PZI3"/>
<evidence type="ECO:0000313" key="4">
    <source>
        <dbReference type="EMBL" id="RRO86685.1"/>
    </source>
</evidence>
<sequence length="304" mass="30746">MGHGPPGGPGARARDGRAGDGRAGPGAEVTRLYLIRHGQTTSNLVHALDTRLPGASLTDLGREQATAAGSALAQVTRRVAVVSSLAARAHQTAAVLATVARDAGTLTVPVGPGSDFAEEYSRAFRGPVPTLRLPDDATAQAAAGEPGTVATVPGITEIPAGDMEMRNDAEAHTVYHGLLGSWLHGDLDAAPPGGATGREVLDAYLTSLSGLVHAAVATGTDLAVVSHGAVIRLVARWLGDVDPAFAWRTYLPNAHRIDLDLDLDPASGQPGQPGQPAAAGPAAPDALRGAFRVVAWGAGDPAGA</sequence>
<dbReference type="InterPro" id="IPR001345">
    <property type="entry name" value="PG/BPGM_mutase_AS"/>
</dbReference>
<dbReference type="InterPro" id="IPR029033">
    <property type="entry name" value="His_PPase_superfam"/>
</dbReference>
<accession>A0A426PZI3</accession>
<feature type="region of interest" description="Disordered" evidence="3">
    <location>
        <begin position="262"/>
        <end position="283"/>
    </location>
</feature>
<dbReference type="EMBL" id="PQNK01000007">
    <property type="protein sequence ID" value="RRO86685.1"/>
    <property type="molecule type" value="Genomic_DNA"/>
</dbReference>
<reference evidence="4 5" key="1">
    <citation type="submission" date="2018-01" db="EMBL/GenBank/DDBJ databases">
        <title>Twenty Corynebacterium bovis Genomes.</title>
        <authorList>
            <person name="Gulvik C.A."/>
        </authorList>
    </citation>
    <scope>NUCLEOTIDE SEQUENCE [LARGE SCALE GENOMIC DNA]</scope>
    <source>
        <strain evidence="4 5">F6900</strain>
    </source>
</reference>
<feature type="region of interest" description="Disordered" evidence="3">
    <location>
        <begin position="1"/>
        <end position="25"/>
    </location>
</feature>
<dbReference type="Pfam" id="PF00300">
    <property type="entry name" value="His_Phos_1"/>
    <property type="match status" value="2"/>
</dbReference>
<dbReference type="PROSITE" id="PS00175">
    <property type="entry name" value="PG_MUTASE"/>
    <property type="match status" value="1"/>
</dbReference>
<evidence type="ECO:0000256" key="3">
    <source>
        <dbReference type="SAM" id="MobiDB-lite"/>
    </source>
</evidence>
<dbReference type="PANTHER" id="PTHR48100">
    <property type="entry name" value="BROAD-SPECIFICITY PHOSPHATASE YOR283W-RELATED"/>
    <property type="match status" value="1"/>
</dbReference>
<keyword evidence="1" id="KW-0324">Glycolysis</keyword>
<organism evidence="4 5">
    <name type="scientific">Corynebacterium bovis</name>
    <dbReference type="NCBI Taxonomy" id="36808"/>
    <lineage>
        <taxon>Bacteria</taxon>
        <taxon>Bacillati</taxon>
        <taxon>Actinomycetota</taxon>
        <taxon>Actinomycetes</taxon>
        <taxon>Mycobacteriales</taxon>
        <taxon>Corynebacteriaceae</taxon>
        <taxon>Corynebacterium</taxon>
    </lineage>
</organism>
<dbReference type="Gene3D" id="3.40.50.1240">
    <property type="entry name" value="Phosphoglycerate mutase-like"/>
    <property type="match status" value="1"/>
</dbReference>
<dbReference type="PANTHER" id="PTHR48100:SF1">
    <property type="entry name" value="HISTIDINE PHOSPHATASE FAMILY PROTEIN-RELATED"/>
    <property type="match status" value="1"/>
</dbReference>
<dbReference type="CDD" id="cd07067">
    <property type="entry name" value="HP_PGM_like"/>
    <property type="match status" value="1"/>
</dbReference>
<evidence type="ECO:0000256" key="2">
    <source>
        <dbReference type="ARBA" id="ARBA00023235"/>
    </source>
</evidence>
<dbReference type="InterPro" id="IPR050275">
    <property type="entry name" value="PGM_Phosphatase"/>
</dbReference>
<evidence type="ECO:0000313" key="5">
    <source>
        <dbReference type="Proteomes" id="UP000276526"/>
    </source>
</evidence>
<dbReference type="Proteomes" id="UP000276526">
    <property type="component" value="Unassembled WGS sequence"/>
</dbReference>
<dbReference type="InterPro" id="IPR013078">
    <property type="entry name" value="His_Pase_superF_clade-1"/>
</dbReference>
<evidence type="ECO:0000256" key="1">
    <source>
        <dbReference type="ARBA" id="ARBA00023152"/>
    </source>
</evidence>
<dbReference type="GO" id="GO:0005737">
    <property type="term" value="C:cytoplasm"/>
    <property type="evidence" value="ECO:0007669"/>
    <property type="project" value="TreeGrafter"/>
</dbReference>
<gene>
    <name evidence="4" type="ORF">CXF48_05210</name>
</gene>
<keyword evidence="2" id="KW-0413">Isomerase</keyword>
<dbReference type="GO" id="GO:0016791">
    <property type="term" value="F:phosphatase activity"/>
    <property type="evidence" value="ECO:0007669"/>
    <property type="project" value="TreeGrafter"/>
</dbReference>
<proteinExistence type="predicted"/>
<dbReference type="SMART" id="SM00855">
    <property type="entry name" value="PGAM"/>
    <property type="match status" value="1"/>
</dbReference>
<dbReference type="SUPFAM" id="SSF53254">
    <property type="entry name" value="Phosphoglycerate mutase-like"/>
    <property type="match status" value="1"/>
</dbReference>